<organism evidence="1 2">
    <name type="scientific">Bacillus cereus HuA2-1</name>
    <dbReference type="NCBI Taxonomy" id="1053201"/>
    <lineage>
        <taxon>Bacteria</taxon>
        <taxon>Bacillati</taxon>
        <taxon>Bacillota</taxon>
        <taxon>Bacilli</taxon>
        <taxon>Bacillales</taxon>
        <taxon>Bacillaceae</taxon>
        <taxon>Bacillus</taxon>
        <taxon>Bacillus cereus group</taxon>
    </lineage>
</organism>
<comment type="caution">
    <text evidence="1">The sequence shown here is derived from an EMBL/GenBank/DDBJ whole genome shotgun (WGS) entry which is preliminary data.</text>
</comment>
<dbReference type="HOGENOM" id="CLU_3164451_0_0_9"/>
<evidence type="ECO:0000313" key="2">
    <source>
        <dbReference type="Proteomes" id="UP000004136"/>
    </source>
</evidence>
<accession>J8XYP4</accession>
<proteinExistence type="predicted"/>
<dbReference type="Proteomes" id="UP000004136">
    <property type="component" value="Unassembled WGS sequence"/>
</dbReference>
<name>J8XYP4_BACCE</name>
<protein>
    <submittedName>
        <fullName evidence="1">Uncharacterized protein</fullName>
    </submittedName>
</protein>
<gene>
    <name evidence="1" type="ORF">IG3_05788</name>
</gene>
<evidence type="ECO:0000313" key="1">
    <source>
        <dbReference type="EMBL" id="EJV74428.1"/>
    </source>
</evidence>
<sequence>MQGNQLRRNTARTVIYNDIYNYPHLNIPMIINEKKRNDLRGFKRWFS</sequence>
<reference evidence="1 2" key="1">
    <citation type="submission" date="2012-04" db="EMBL/GenBank/DDBJ databases">
        <title>The Genome Sequence of Bacillus cereus HuA2-1.</title>
        <authorList>
            <consortium name="The Broad Institute Genome Sequencing Platform"/>
            <consortium name="The Broad Institute Genome Sequencing Center for Infectious Disease"/>
            <person name="Feldgarden M."/>
            <person name="Van der Auwera G.A."/>
            <person name="Mahillon J."/>
            <person name="Duprez V."/>
            <person name="Timmery S."/>
            <person name="Mattelet C."/>
            <person name="Dierick K."/>
            <person name="Sun M."/>
            <person name="Yu Z."/>
            <person name="Zhu L."/>
            <person name="Hu X."/>
            <person name="Shank E.B."/>
            <person name="Swiecicka I."/>
            <person name="Hansen B.M."/>
            <person name="Andrup L."/>
            <person name="Young S.K."/>
            <person name="Zeng Q."/>
            <person name="Gargeya S."/>
            <person name="Fitzgerald M."/>
            <person name="Haas B."/>
            <person name="Abouelleil A."/>
            <person name="Alvarado L."/>
            <person name="Arachchi H.M."/>
            <person name="Berlin A."/>
            <person name="Chapman S.B."/>
            <person name="Goldberg J."/>
            <person name="Griggs A."/>
            <person name="Gujja S."/>
            <person name="Hansen M."/>
            <person name="Howarth C."/>
            <person name="Imamovic A."/>
            <person name="Larimer J."/>
            <person name="McCowen C."/>
            <person name="Montmayeur A."/>
            <person name="Murphy C."/>
            <person name="Neiman D."/>
            <person name="Pearson M."/>
            <person name="Priest M."/>
            <person name="Roberts A."/>
            <person name="Saif S."/>
            <person name="Shea T."/>
            <person name="Sisk P."/>
            <person name="Sykes S."/>
            <person name="Wortman J."/>
            <person name="Nusbaum C."/>
            <person name="Birren B."/>
        </authorList>
    </citation>
    <scope>NUCLEOTIDE SEQUENCE [LARGE SCALE GENOMIC DNA]</scope>
    <source>
        <strain evidence="1 2">HuA2-1</strain>
    </source>
</reference>
<dbReference type="EMBL" id="AHDV01000058">
    <property type="protein sequence ID" value="EJV74428.1"/>
    <property type="molecule type" value="Genomic_DNA"/>
</dbReference>
<dbReference type="AlphaFoldDB" id="J8XYP4"/>